<dbReference type="Proteomes" id="UP001140217">
    <property type="component" value="Unassembled WGS sequence"/>
</dbReference>
<accession>A0A9W8HAR1</accession>
<dbReference type="EMBL" id="JANBUL010000265">
    <property type="protein sequence ID" value="KAJ2777822.1"/>
    <property type="molecule type" value="Genomic_DNA"/>
</dbReference>
<dbReference type="AlphaFoldDB" id="A0A9W8HAR1"/>
<evidence type="ECO:0000313" key="1">
    <source>
        <dbReference type="EMBL" id="KAJ2777822.1"/>
    </source>
</evidence>
<proteinExistence type="predicted"/>
<protein>
    <submittedName>
        <fullName evidence="1">Uncharacterized protein</fullName>
    </submittedName>
</protein>
<gene>
    <name evidence="1" type="ORF">H4R18_004947</name>
</gene>
<reference evidence="1" key="1">
    <citation type="submission" date="2022-07" db="EMBL/GenBank/DDBJ databases">
        <title>Phylogenomic reconstructions and comparative analyses of Kickxellomycotina fungi.</title>
        <authorList>
            <person name="Reynolds N.K."/>
            <person name="Stajich J.E."/>
            <person name="Barry K."/>
            <person name="Grigoriev I.V."/>
            <person name="Crous P."/>
            <person name="Smith M.E."/>
        </authorList>
    </citation>
    <scope>NUCLEOTIDE SEQUENCE</scope>
    <source>
        <strain evidence="1">NBRC 105414</strain>
    </source>
</reference>
<organism evidence="1 2">
    <name type="scientific">Coemansia javaensis</name>
    <dbReference type="NCBI Taxonomy" id="2761396"/>
    <lineage>
        <taxon>Eukaryota</taxon>
        <taxon>Fungi</taxon>
        <taxon>Fungi incertae sedis</taxon>
        <taxon>Zoopagomycota</taxon>
        <taxon>Kickxellomycotina</taxon>
        <taxon>Kickxellomycetes</taxon>
        <taxon>Kickxellales</taxon>
        <taxon>Kickxellaceae</taxon>
        <taxon>Coemansia</taxon>
    </lineage>
</organism>
<sequence length="68" mass="6827">MSTAGALADTTIEGFAAVDSAGNSFQRLDQNTEIRGQTIVGLNSNSVANQQSGPGFVGDGAVVVVAED</sequence>
<keyword evidence="2" id="KW-1185">Reference proteome</keyword>
<evidence type="ECO:0000313" key="2">
    <source>
        <dbReference type="Proteomes" id="UP001140217"/>
    </source>
</evidence>
<comment type="caution">
    <text evidence="1">The sequence shown here is derived from an EMBL/GenBank/DDBJ whole genome shotgun (WGS) entry which is preliminary data.</text>
</comment>
<name>A0A9W8HAR1_9FUNG</name>
<dbReference type="OrthoDB" id="5582985at2759"/>